<evidence type="ECO:0000256" key="1">
    <source>
        <dbReference type="ARBA" id="ARBA00006611"/>
    </source>
</evidence>
<dbReference type="Pfam" id="PF00437">
    <property type="entry name" value="T2SSE"/>
    <property type="match status" value="1"/>
</dbReference>
<dbReference type="Proteomes" id="UP001596455">
    <property type="component" value="Unassembled WGS sequence"/>
</dbReference>
<name>A0ABW2Q4K6_9MICO</name>
<dbReference type="PANTHER" id="PTHR30486">
    <property type="entry name" value="TWITCHING MOTILITY PROTEIN PILT"/>
    <property type="match status" value="1"/>
</dbReference>
<keyword evidence="4" id="KW-1185">Reference proteome</keyword>
<dbReference type="RefSeq" id="WP_382391799.1">
    <property type="nucleotide sequence ID" value="NZ_JBHTCQ010000001.1"/>
</dbReference>
<evidence type="ECO:0000313" key="4">
    <source>
        <dbReference type="Proteomes" id="UP001596455"/>
    </source>
</evidence>
<dbReference type="CDD" id="cd01130">
    <property type="entry name" value="VirB11-like_ATPase"/>
    <property type="match status" value="1"/>
</dbReference>
<proteinExistence type="inferred from homology"/>
<sequence length="396" mass="41164">MTEGADAVAQVRRELVRGRPLTGALTEVDRLGAAGLLGLESAVRAEMRGAGPLQSLLDDPAVTDVLVNGGAGVWVDRGGGLVPVETGIDLGPTAVRRLATRLAAACGQRLDDASPVVDGTLSDGTRLHAVLPPLSANGTLISLRTHRPQALTLEDLAVRGTVPAALVPVLHALVEARANVLVSGATGAGKTTLLAALLSLVPEDERIVCIEESAELRPDHPHVVHLQVRRANVQQVGEVPLAELVRAAMRMRPDRIVLGECRGAEVRDVLAALNTGHEGGWATVHANAVVDVPARLVALGSLAGLAEETTTAQAVAAVDAVIHLRRDRSGVRRLAEIGVLGREGTTMRCDPALEVRDGEVLTRPGWDGLALRLGLSRPGTGRRAGGAVRGRHAAAP</sequence>
<dbReference type="EMBL" id="JBHTCQ010000001">
    <property type="protein sequence ID" value="MFC7404424.1"/>
    <property type="molecule type" value="Genomic_DNA"/>
</dbReference>
<comment type="caution">
    <text evidence="3">The sequence shown here is derived from an EMBL/GenBank/DDBJ whole genome shotgun (WGS) entry which is preliminary data.</text>
</comment>
<dbReference type="InterPro" id="IPR027417">
    <property type="entry name" value="P-loop_NTPase"/>
</dbReference>
<evidence type="ECO:0000259" key="2">
    <source>
        <dbReference type="Pfam" id="PF00437"/>
    </source>
</evidence>
<reference evidence="4" key="1">
    <citation type="journal article" date="2019" name="Int. J. Syst. Evol. Microbiol.">
        <title>The Global Catalogue of Microorganisms (GCM) 10K type strain sequencing project: providing services to taxonomists for standard genome sequencing and annotation.</title>
        <authorList>
            <consortium name="The Broad Institute Genomics Platform"/>
            <consortium name="The Broad Institute Genome Sequencing Center for Infectious Disease"/>
            <person name="Wu L."/>
            <person name="Ma J."/>
        </authorList>
    </citation>
    <scope>NUCLEOTIDE SEQUENCE [LARGE SCALE GENOMIC DNA]</scope>
    <source>
        <strain evidence="4">JCM 1490</strain>
    </source>
</reference>
<dbReference type="NCBIfam" id="TIGR03819">
    <property type="entry name" value="heli_sec_ATPase"/>
    <property type="match status" value="1"/>
</dbReference>
<accession>A0ABW2Q4K6</accession>
<gene>
    <name evidence="3" type="ORF">ACFQQL_04835</name>
</gene>
<dbReference type="SUPFAM" id="SSF52540">
    <property type="entry name" value="P-loop containing nucleoside triphosphate hydrolases"/>
    <property type="match status" value="1"/>
</dbReference>
<evidence type="ECO:0000313" key="3">
    <source>
        <dbReference type="EMBL" id="MFC7404424.1"/>
    </source>
</evidence>
<dbReference type="PANTHER" id="PTHR30486:SF6">
    <property type="entry name" value="TYPE IV PILUS RETRACTATION ATPASE PILT"/>
    <property type="match status" value="1"/>
</dbReference>
<dbReference type="InterPro" id="IPR001482">
    <property type="entry name" value="T2SS/T4SS_dom"/>
</dbReference>
<dbReference type="Gene3D" id="3.40.50.300">
    <property type="entry name" value="P-loop containing nucleotide triphosphate hydrolases"/>
    <property type="match status" value="1"/>
</dbReference>
<dbReference type="Gene3D" id="3.30.450.380">
    <property type="match status" value="1"/>
</dbReference>
<comment type="similarity">
    <text evidence="1">Belongs to the GSP E family.</text>
</comment>
<organism evidence="3 4">
    <name type="scientific">Georgenia alba</name>
    <dbReference type="NCBI Taxonomy" id="2233858"/>
    <lineage>
        <taxon>Bacteria</taxon>
        <taxon>Bacillati</taxon>
        <taxon>Actinomycetota</taxon>
        <taxon>Actinomycetes</taxon>
        <taxon>Micrococcales</taxon>
        <taxon>Bogoriellaceae</taxon>
        <taxon>Georgenia</taxon>
    </lineage>
</organism>
<protein>
    <submittedName>
        <fullName evidence="3">TadA family conjugal transfer-associated ATPase</fullName>
    </submittedName>
</protein>
<feature type="domain" description="Bacterial type II secretion system protein E" evidence="2">
    <location>
        <begin position="48"/>
        <end position="322"/>
    </location>
</feature>
<dbReference type="InterPro" id="IPR050921">
    <property type="entry name" value="T4SS_GSP_E_ATPase"/>
</dbReference>
<dbReference type="InterPro" id="IPR022399">
    <property type="entry name" value="TadA-like_ATPase"/>
</dbReference>